<evidence type="ECO:0000313" key="1">
    <source>
        <dbReference type="EMBL" id="AWR99886.1"/>
    </source>
</evidence>
<keyword evidence="1" id="KW-0347">Helicase</keyword>
<dbReference type="EMBL" id="CP029287">
    <property type="protein sequence ID" value="AWR99886.1"/>
    <property type="molecule type" value="Genomic_DNA"/>
</dbReference>
<dbReference type="KEGG" id="mhk:DFR87_09525"/>
<reference evidence="2" key="3">
    <citation type="submission" date="2020-03" db="EMBL/GenBank/DDBJ databases">
        <title>Sequencing and Assembly of Multiple Reported Metal-Biooxidizing Members of the Extremely Thermoacidophilic Archaeal Family Sulfolobaceae.</title>
        <authorList>
            <person name="Counts J.A."/>
            <person name="Kelly R.M."/>
        </authorList>
    </citation>
    <scope>NUCLEOTIDE SEQUENCE [LARGE SCALE GENOMIC DNA]</scope>
    <source>
        <strain evidence="2">HO1-1</strain>
    </source>
</reference>
<dbReference type="PANTHER" id="PTHR34237">
    <property type="entry name" value="PAREP8-RELATED"/>
    <property type="match status" value="1"/>
</dbReference>
<dbReference type="Proteomes" id="UP000247586">
    <property type="component" value="Chromosome"/>
</dbReference>
<dbReference type="GeneID" id="36835581"/>
<reference evidence="2" key="2">
    <citation type="submission" date="2020-03" db="EMBL/GenBank/DDBJ databases">
        <title>Complete Genome Sequences of Extremely Thermoacidophilic, Metal-Mobilizing Type-Strain Members of the Archaeal Family Sulfolobaceae: Acidianus brierleyi DSM-1651T, Acidianus sulfidivorans DSM-18786T, Metallosphaera hakonensis DSM-7519T, and Metallosphaera prunae DSM-10039T.</title>
        <authorList>
            <person name="Counts J.A."/>
            <person name="Kelly R.M."/>
        </authorList>
    </citation>
    <scope>NUCLEOTIDE SEQUENCE [LARGE SCALE GENOMIC DNA]</scope>
    <source>
        <strain evidence="2">HO1-1</strain>
    </source>
</reference>
<gene>
    <name evidence="1" type="ORF">DFR87_09525</name>
</gene>
<keyword evidence="1" id="KW-0067">ATP-binding</keyword>
<keyword evidence="2" id="KW-1185">Reference proteome</keyword>
<proteinExistence type="predicted"/>
<protein>
    <submittedName>
        <fullName evidence="1">Superfamily I DNA and RNA helicase and helicaseubunit</fullName>
    </submittedName>
</protein>
<reference evidence="1 2" key="1">
    <citation type="submission" date="2018-05" db="EMBL/GenBank/DDBJ databases">
        <title>Complete Genome Sequences of Extremely Thermoacidophilic, Metal-Mobilizing Type-Strain Members of the Archaeal Family Sulfolobaceae: Acidianus brierleyi DSM-1651T, Acidianus sulfidivorans DSM-18786T, Metallosphaera hakonensis DSM-7519T, and Metallosphaera prunae DSM-10039T.</title>
        <authorList>
            <person name="Counts J.A."/>
            <person name="Kelly R.M."/>
        </authorList>
    </citation>
    <scope>NUCLEOTIDE SEQUENCE [LARGE SCALE GENOMIC DNA]</scope>
    <source>
        <strain evidence="1 2">HO1-1</strain>
    </source>
</reference>
<dbReference type="Gene3D" id="1.20.120.330">
    <property type="entry name" value="Nucleotidyltransferases domain 2"/>
    <property type="match status" value="1"/>
</dbReference>
<keyword evidence="1" id="KW-0547">Nucleotide-binding</keyword>
<dbReference type="OrthoDB" id="39997at2157"/>
<dbReference type="Pfam" id="PF05942">
    <property type="entry name" value="PaREP1"/>
    <property type="match status" value="1"/>
</dbReference>
<dbReference type="RefSeq" id="WP_110369417.1">
    <property type="nucleotide sequence ID" value="NZ_CP029287.2"/>
</dbReference>
<evidence type="ECO:0000313" key="2">
    <source>
        <dbReference type="Proteomes" id="UP000247586"/>
    </source>
</evidence>
<organism evidence="1 2">
    <name type="scientific">Metallosphaera hakonensis JCM 8857 = DSM 7519</name>
    <dbReference type="NCBI Taxonomy" id="1293036"/>
    <lineage>
        <taxon>Archaea</taxon>
        <taxon>Thermoproteota</taxon>
        <taxon>Thermoprotei</taxon>
        <taxon>Sulfolobales</taxon>
        <taxon>Sulfolobaceae</taxon>
        <taxon>Metallosphaera</taxon>
    </lineage>
</organism>
<keyword evidence="1" id="KW-0378">Hydrolase</keyword>
<sequence length="158" mass="18124">MEELIKKAEEKGIDVEDLIILALSKEDPQESMKLRMELAEKYMTEALEYLKKGDAIQASEKAYKVAEEVVKALAEKFNLTEYQQALKEGRWYTYLLGKASNVLANKLGNWVLDGWSNAYFLHIWGFHEAKLTTADITSYINRVKEMLNEAKKILNSAN</sequence>
<dbReference type="GO" id="GO:0004386">
    <property type="term" value="F:helicase activity"/>
    <property type="evidence" value="ECO:0007669"/>
    <property type="project" value="UniProtKB-KW"/>
</dbReference>
<dbReference type="PANTHER" id="PTHR34237:SF4">
    <property type="entry name" value="PAREP1 FAMILY PROTEIN"/>
    <property type="match status" value="1"/>
</dbReference>
<dbReference type="AlphaFoldDB" id="A0A2U9IUZ5"/>
<dbReference type="InterPro" id="IPR010268">
    <property type="entry name" value="PaREP1"/>
</dbReference>
<accession>A0A2U9IUZ5</accession>
<name>A0A2U9IUZ5_9CREN</name>